<keyword evidence="1" id="KW-0812">Transmembrane</keyword>
<organism evidence="2 3">
    <name type="scientific">Chelatococcus caeni</name>
    <dbReference type="NCBI Taxonomy" id="1348468"/>
    <lineage>
        <taxon>Bacteria</taxon>
        <taxon>Pseudomonadati</taxon>
        <taxon>Pseudomonadota</taxon>
        <taxon>Alphaproteobacteria</taxon>
        <taxon>Hyphomicrobiales</taxon>
        <taxon>Chelatococcaceae</taxon>
        <taxon>Chelatococcus</taxon>
    </lineage>
</organism>
<gene>
    <name evidence="2" type="ORF">GGR16_002579</name>
</gene>
<dbReference type="AlphaFoldDB" id="A0A840BX63"/>
<keyword evidence="1" id="KW-1133">Transmembrane helix</keyword>
<feature type="transmembrane region" description="Helical" evidence="1">
    <location>
        <begin position="22"/>
        <end position="43"/>
    </location>
</feature>
<dbReference type="SUPFAM" id="SSF50998">
    <property type="entry name" value="Quinoprotein alcohol dehydrogenase-like"/>
    <property type="match status" value="1"/>
</dbReference>
<evidence type="ECO:0000313" key="3">
    <source>
        <dbReference type="Proteomes" id="UP000577362"/>
    </source>
</evidence>
<dbReference type="EMBL" id="JACIEN010000002">
    <property type="protein sequence ID" value="MBB4017550.1"/>
    <property type="molecule type" value="Genomic_DNA"/>
</dbReference>
<dbReference type="InterPro" id="IPR053143">
    <property type="entry name" value="Arylsulfate_ST"/>
</dbReference>
<reference evidence="2 3" key="1">
    <citation type="submission" date="2020-08" db="EMBL/GenBank/DDBJ databases">
        <title>Genomic Encyclopedia of Type Strains, Phase IV (KMG-IV): sequencing the most valuable type-strain genomes for metagenomic binning, comparative biology and taxonomic classification.</title>
        <authorList>
            <person name="Goeker M."/>
        </authorList>
    </citation>
    <scope>NUCLEOTIDE SEQUENCE [LARGE SCALE GENOMIC DNA]</scope>
    <source>
        <strain evidence="2 3">DSM 103737</strain>
    </source>
</reference>
<dbReference type="Pfam" id="PF14269">
    <property type="entry name" value="Arylsulfotran_2"/>
    <property type="match status" value="1"/>
</dbReference>
<dbReference type="InterPro" id="IPR039535">
    <property type="entry name" value="ASST-like"/>
</dbReference>
<protein>
    <recommendedName>
        <fullName evidence="4">Arylsulfotransferase ASST</fullName>
    </recommendedName>
</protein>
<keyword evidence="3" id="KW-1185">Reference proteome</keyword>
<dbReference type="PANTHER" id="PTHR35340">
    <property type="entry name" value="PQQ ENZYME REPEAT PROTEIN-RELATED"/>
    <property type="match status" value="1"/>
</dbReference>
<evidence type="ECO:0000256" key="1">
    <source>
        <dbReference type="SAM" id="Phobius"/>
    </source>
</evidence>
<accession>A0A840BX63</accession>
<dbReference type="Proteomes" id="UP000577362">
    <property type="component" value="Unassembled WGS sequence"/>
</dbReference>
<dbReference type="RefSeq" id="WP_183316844.1">
    <property type="nucleotide sequence ID" value="NZ_JACIEN010000002.1"/>
</dbReference>
<keyword evidence="1" id="KW-0472">Membrane</keyword>
<evidence type="ECO:0008006" key="4">
    <source>
        <dbReference type="Google" id="ProtNLM"/>
    </source>
</evidence>
<evidence type="ECO:0000313" key="2">
    <source>
        <dbReference type="EMBL" id="MBB4017550.1"/>
    </source>
</evidence>
<proteinExistence type="predicted"/>
<dbReference type="InterPro" id="IPR011047">
    <property type="entry name" value="Quinoprotein_ADH-like_sf"/>
</dbReference>
<comment type="caution">
    <text evidence="2">The sequence shown here is derived from an EMBL/GenBank/DDBJ whole genome shotgun (WGS) entry which is preliminary data.</text>
</comment>
<dbReference type="PANTHER" id="PTHR35340:SF5">
    <property type="entry name" value="ASST-DOMAIN-CONTAINING PROTEIN"/>
    <property type="match status" value="1"/>
</dbReference>
<name>A0A840BX63_9HYPH</name>
<sequence length="466" mass="51119">MTESHAQERRSSDGAPHSRIDAIFKGAAVTALLLLTFVGGAIVTAGDVFPGPQIARAYQGGKALYDQIANYRDVFTSDLWPQERRPERGVTVHAEGLAQEGVTLYTSGHEAAAYLIDMKGEVLHEWRRPFSLVWAAGTGAVKRPMPDSHVYFRNARVFPNGDLLVIYESVGDTPYGYGIAKLDRNSEVIWSYSGRAHHQLDIAPDGKIYALTHEIVDDVHEGLNHLARPRLEDFLVVLSPDGEELKKIRLIPAIAGSPFSTLLHRMPGFSAADPLHANAVTYIDGTAAANFPFGKEGQVLLSLRETNTLMVLDPETEAVTWATDGYWIGQHDPDILANGNILLFDNYGNYDKPEGLSRVIEIDPRSMAVVWEYAGTPENPLISEIRADQQRLPNGNTLINESSGGRLVEVTHAGEVVWEFINPVRDGPDGNQIPIIGWAMRLDPAGLDPALLEPAQPAPSRKETDL</sequence>